<dbReference type="Proteomes" id="UP000799118">
    <property type="component" value="Unassembled WGS sequence"/>
</dbReference>
<dbReference type="OrthoDB" id="3685327at2759"/>
<feature type="signal peptide" evidence="2">
    <location>
        <begin position="1"/>
        <end position="19"/>
    </location>
</feature>
<dbReference type="AlphaFoldDB" id="A0A6A4GZD0"/>
<evidence type="ECO:0000256" key="1">
    <source>
        <dbReference type="SAM" id="MobiDB-lite"/>
    </source>
</evidence>
<keyword evidence="2" id="KW-0732">Signal</keyword>
<feature type="region of interest" description="Disordered" evidence="1">
    <location>
        <begin position="103"/>
        <end position="135"/>
    </location>
</feature>
<protein>
    <submittedName>
        <fullName evidence="3">Uncharacterized protein</fullName>
    </submittedName>
</protein>
<organism evidence="3 4">
    <name type="scientific">Gymnopus androsaceus JB14</name>
    <dbReference type="NCBI Taxonomy" id="1447944"/>
    <lineage>
        <taxon>Eukaryota</taxon>
        <taxon>Fungi</taxon>
        <taxon>Dikarya</taxon>
        <taxon>Basidiomycota</taxon>
        <taxon>Agaricomycotina</taxon>
        <taxon>Agaricomycetes</taxon>
        <taxon>Agaricomycetidae</taxon>
        <taxon>Agaricales</taxon>
        <taxon>Marasmiineae</taxon>
        <taxon>Omphalotaceae</taxon>
        <taxon>Gymnopus</taxon>
    </lineage>
</organism>
<name>A0A6A4GZD0_9AGAR</name>
<gene>
    <name evidence="3" type="ORF">BT96DRAFT_1024221</name>
</gene>
<reference evidence="3" key="1">
    <citation type="journal article" date="2019" name="Environ. Microbiol.">
        <title>Fungal ecological strategies reflected in gene transcription - a case study of two litter decomposers.</title>
        <authorList>
            <person name="Barbi F."/>
            <person name="Kohler A."/>
            <person name="Barry K."/>
            <person name="Baskaran P."/>
            <person name="Daum C."/>
            <person name="Fauchery L."/>
            <person name="Ihrmark K."/>
            <person name="Kuo A."/>
            <person name="LaButti K."/>
            <person name="Lipzen A."/>
            <person name="Morin E."/>
            <person name="Grigoriev I.V."/>
            <person name="Henrissat B."/>
            <person name="Lindahl B."/>
            <person name="Martin F."/>
        </authorList>
    </citation>
    <scope>NUCLEOTIDE SEQUENCE</scope>
    <source>
        <strain evidence="3">JB14</strain>
    </source>
</reference>
<evidence type="ECO:0000256" key="2">
    <source>
        <dbReference type="SAM" id="SignalP"/>
    </source>
</evidence>
<evidence type="ECO:0000313" key="4">
    <source>
        <dbReference type="Proteomes" id="UP000799118"/>
    </source>
</evidence>
<sequence>MKSIYGSLLLLVISETVTAGPLPSRPVVDVRLDHNPDVDDLHRTATGQAWQIAADNSILYLDDNFGSASMDDNSNEDLDLISGIPQGLNLRPSGGVAIAERTSKMMKRKKKKESKDSGSPANTPGGGMDTAGKAMGAAAKGMSEAGAELEGVPIVGEILGTAVEVVSAFINILAKIFTKIGAMEKKSAEVSGKFTRDTVAAFVKAHPGWHVVVAYQKDKHNFFGQGTEGKDWSHTNTDTHTVLGKYKYDVYGLHAGIFILEGDGGFENWAYMSGPDVETTGDQNHRLIFKGAAPKDVPSGPIHLHFYEYNKGADGKNPHVDLVTILYSGPKIIGFQGDGNLGGAPISVGSQLHDPFLISATKKDDKDAPLDIVYKGKHTLSSSGACKMGSYDHGKIRQGDCTIAA</sequence>
<proteinExistence type="predicted"/>
<keyword evidence="4" id="KW-1185">Reference proteome</keyword>
<feature type="chain" id="PRO_5025551197" evidence="2">
    <location>
        <begin position="20"/>
        <end position="405"/>
    </location>
</feature>
<evidence type="ECO:0000313" key="3">
    <source>
        <dbReference type="EMBL" id="KAE9391141.1"/>
    </source>
</evidence>
<dbReference type="EMBL" id="ML769635">
    <property type="protein sequence ID" value="KAE9391141.1"/>
    <property type="molecule type" value="Genomic_DNA"/>
</dbReference>
<accession>A0A6A4GZD0</accession>